<accession>A0A0F9EK97</accession>
<proteinExistence type="predicted"/>
<sequence>MEEEARVEEQADIEPPHSEECALNCEHCHHGSDCYKTCCQCGGVRDGEGTVSMEFVECDCEPAEATEG</sequence>
<evidence type="ECO:0008006" key="2">
    <source>
        <dbReference type="Google" id="ProtNLM"/>
    </source>
</evidence>
<reference evidence="1" key="1">
    <citation type="journal article" date="2015" name="Nature">
        <title>Complex archaea that bridge the gap between prokaryotes and eukaryotes.</title>
        <authorList>
            <person name="Spang A."/>
            <person name="Saw J.H."/>
            <person name="Jorgensen S.L."/>
            <person name="Zaremba-Niedzwiedzka K."/>
            <person name="Martijn J."/>
            <person name="Lind A.E."/>
            <person name="van Eijk R."/>
            <person name="Schleper C."/>
            <person name="Guy L."/>
            <person name="Ettema T.J."/>
        </authorList>
    </citation>
    <scope>NUCLEOTIDE SEQUENCE</scope>
</reference>
<organism evidence="1">
    <name type="scientific">marine sediment metagenome</name>
    <dbReference type="NCBI Taxonomy" id="412755"/>
    <lineage>
        <taxon>unclassified sequences</taxon>
        <taxon>metagenomes</taxon>
        <taxon>ecological metagenomes</taxon>
    </lineage>
</organism>
<gene>
    <name evidence="1" type="ORF">LCGC14_2416810</name>
</gene>
<feature type="non-terminal residue" evidence="1">
    <location>
        <position position="1"/>
    </location>
</feature>
<dbReference type="AlphaFoldDB" id="A0A0F9EK97"/>
<name>A0A0F9EK97_9ZZZZ</name>
<evidence type="ECO:0000313" key="1">
    <source>
        <dbReference type="EMBL" id="KKL24293.1"/>
    </source>
</evidence>
<comment type="caution">
    <text evidence="1">The sequence shown here is derived from an EMBL/GenBank/DDBJ whole genome shotgun (WGS) entry which is preliminary data.</text>
</comment>
<protein>
    <recommendedName>
        <fullName evidence="2">Metallothionein</fullName>
    </recommendedName>
</protein>
<dbReference type="EMBL" id="LAZR01036652">
    <property type="protein sequence ID" value="KKL24293.1"/>
    <property type="molecule type" value="Genomic_DNA"/>
</dbReference>